<evidence type="ECO:0000256" key="1">
    <source>
        <dbReference type="SAM" id="Phobius"/>
    </source>
</evidence>
<dbReference type="Proteomes" id="UP000202420">
    <property type="component" value="Segment"/>
</dbReference>
<gene>
    <name evidence="2" type="primary">z841R</name>
    <name evidence="2" type="ORF">ATCV1_z841R</name>
</gene>
<sequence>MFVLSKMPVSDTPRSLSSSVFFFHIFRRYGNLEKVLWTVPMIVATRIFFISVSLVSVALTTTSVRLQN</sequence>
<feature type="transmembrane region" description="Helical" evidence="1">
    <location>
        <begin position="35"/>
        <end position="59"/>
    </location>
</feature>
<dbReference type="RefSeq" id="YP_001427322.1">
    <property type="nucleotide sequence ID" value="NC_008724.1"/>
</dbReference>
<keyword evidence="1" id="KW-0812">Transmembrane</keyword>
<keyword evidence="3" id="KW-1185">Reference proteome</keyword>
<evidence type="ECO:0000313" key="2">
    <source>
        <dbReference type="EMBL" id="ABT16975.1"/>
    </source>
</evidence>
<dbReference type="EMBL" id="EF101928">
    <property type="protein sequence ID" value="ABT16975.1"/>
    <property type="molecule type" value="Genomic_DNA"/>
</dbReference>
<accession>A7KAA1</accession>
<proteinExistence type="predicted"/>
<protein>
    <submittedName>
        <fullName evidence="2">Uncharacterized protein z841R</fullName>
    </submittedName>
</protein>
<dbReference type="GeneID" id="5470445"/>
<keyword evidence="1" id="KW-0472">Membrane</keyword>
<reference evidence="2 3" key="1">
    <citation type="submission" date="2006-09" db="EMBL/GenBank/DDBJ databases">
        <title>Sequence and annotation of the 288-kb ATCV-1 virus that infects an endosymbiotic Chlorella strain of the heliozoon Acanthocystis turfacea.</title>
        <authorList>
            <person name="Fitzgerald L.A."/>
            <person name="Graves M.V."/>
            <person name="Li X."/>
            <person name="Pfitzner A.J.P."/>
            <person name="Hartigan J."/>
            <person name="Van Etten J.L."/>
        </authorList>
    </citation>
    <scope>NUCLEOTIDE SEQUENCE [LARGE SCALE GENOMIC DNA]</scope>
    <source>
        <strain evidence="2 3">ATCV-1</strain>
    </source>
</reference>
<keyword evidence="1" id="KW-1133">Transmembrane helix</keyword>
<name>A7KAA1_9PHYC</name>
<dbReference type="KEGG" id="vg:5470445"/>
<evidence type="ECO:0000313" key="3">
    <source>
        <dbReference type="Proteomes" id="UP000202420"/>
    </source>
</evidence>
<organism evidence="2 3">
    <name type="scientific">Chlorovirus heliozoae</name>
    <dbReference type="NCBI Taxonomy" id="322019"/>
    <lineage>
        <taxon>Viruses</taxon>
        <taxon>Varidnaviria</taxon>
        <taxon>Bamfordvirae</taxon>
        <taxon>Nucleocytoviricota</taxon>
        <taxon>Megaviricetes</taxon>
        <taxon>Algavirales</taxon>
        <taxon>Phycodnaviridae</taxon>
        <taxon>Chlorovirus</taxon>
    </lineage>
</organism>